<protein>
    <recommendedName>
        <fullName evidence="1">SnoaL-like domain-containing protein</fullName>
    </recommendedName>
</protein>
<dbReference type="SUPFAM" id="SSF54427">
    <property type="entry name" value="NTF2-like"/>
    <property type="match status" value="1"/>
</dbReference>
<dbReference type="InterPro" id="IPR037401">
    <property type="entry name" value="SnoaL-like"/>
</dbReference>
<dbReference type="Gene3D" id="3.10.450.50">
    <property type="match status" value="1"/>
</dbReference>
<dbReference type="AlphaFoldDB" id="A0A0M2R6S9"/>
<dbReference type="Proteomes" id="UP000034491">
    <property type="component" value="Unassembled WGS sequence"/>
</dbReference>
<name>A0A0M2R6S9_9PROT</name>
<dbReference type="InterPro" id="IPR008317">
    <property type="entry name" value="UCP030561"/>
</dbReference>
<organism evidence="2 3">
    <name type="scientific">Kiloniella litopenaei</name>
    <dbReference type="NCBI Taxonomy" id="1549748"/>
    <lineage>
        <taxon>Bacteria</taxon>
        <taxon>Pseudomonadati</taxon>
        <taxon>Pseudomonadota</taxon>
        <taxon>Alphaproteobacteria</taxon>
        <taxon>Rhodospirillales</taxon>
        <taxon>Kiloniellaceae</taxon>
        <taxon>Kiloniella</taxon>
    </lineage>
</organism>
<sequence length="115" mass="13000">MTLSAVQLAEKQLDAYNNHDLDLFCSCFSDDVEVELLVEGDQLMQGMTAFREAYADRFSHPDLHAKLLNRIAVGRVVIDEEEVTGLGDDVLHVMAIYEMEHGVIKKVRFERASSK</sequence>
<dbReference type="STRING" id="1549748.WH95_17235"/>
<dbReference type="PIRSF" id="PIRSF030561">
    <property type="entry name" value="UCP030561"/>
    <property type="match status" value="1"/>
</dbReference>
<comment type="caution">
    <text evidence="2">The sequence shown here is derived from an EMBL/GenBank/DDBJ whole genome shotgun (WGS) entry which is preliminary data.</text>
</comment>
<evidence type="ECO:0000313" key="2">
    <source>
        <dbReference type="EMBL" id="KKJ75700.1"/>
    </source>
</evidence>
<accession>A0A0M2R6S9</accession>
<dbReference type="EMBL" id="LANI01000028">
    <property type="protein sequence ID" value="KKJ75700.1"/>
    <property type="molecule type" value="Genomic_DNA"/>
</dbReference>
<dbReference type="RefSeq" id="WP_046509585.1">
    <property type="nucleotide sequence ID" value="NZ_CBDDLU010000008.1"/>
</dbReference>
<evidence type="ECO:0000259" key="1">
    <source>
        <dbReference type="Pfam" id="PF12680"/>
    </source>
</evidence>
<feature type="domain" description="SnoaL-like" evidence="1">
    <location>
        <begin position="10"/>
        <end position="105"/>
    </location>
</feature>
<dbReference type="OrthoDB" id="9799296at2"/>
<dbReference type="InterPro" id="IPR032710">
    <property type="entry name" value="NTF2-like_dom_sf"/>
</dbReference>
<gene>
    <name evidence="2" type="ORF">WH95_17235</name>
</gene>
<keyword evidence="3" id="KW-1185">Reference proteome</keyword>
<evidence type="ECO:0000313" key="3">
    <source>
        <dbReference type="Proteomes" id="UP000034491"/>
    </source>
</evidence>
<proteinExistence type="predicted"/>
<reference evidence="2 3" key="1">
    <citation type="submission" date="2015-03" db="EMBL/GenBank/DDBJ databases">
        <title>Genome sequence of Kiloniella sp. P1-1, isolated from the gut microflora of Pacific white shrimp, Penaeus vannamei.</title>
        <authorList>
            <person name="Shao Z."/>
            <person name="Wang L."/>
            <person name="Li X."/>
        </authorList>
    </citation>
    <scope>NUCLEOTIDE SEQUENCE [LARGE SCALE GENOMIC DNA]</scope>
    <source>
        <strain evidence="2 3">P1-1</strain>
    </source>
</reference>
<dbReference type="Pfam" id="PF12680">
    <property type="entry name" value="SnoaL_2"/>
    <property type="match status" value="1"/>
</dbReference>